<dbReference type="EMBL" id="RXNR01000034">
    <property type="protein sequence ID" value="RTQ92094.1"/>
    <property type="molecule type" value="Genomic_DNA"/>
</dbReference>
<dbReference type="RefSeq" id="WP_126294793.1">
    <property type="nucleotide sequence ID" value="NZ_CP155468.1"/>
</dbReference>
<organism evidence="1 2">
    <name type="scientific">Lysinibacillus telephonicus</name>
    <dbReference type="NCBI Taxonomy" id="1714840"/>
    <lineage>
        <taxon>Bacteria</taxon>
        <taxon>Bacillati</taxon>
        <taxon>Bacillota</taxon>
        <taxon>Bacilli</taxon>
        <taxon>Bacillales</taxon>
        <taxon>Bacillaceae</taxon>
        <taxon>Lysinibacillus</taxon>
    </lineage>
</organism>
<evidence type="ECO:0000313" key="2">
    <source>
        <dbReference type="Proteomes" id="UP000276349"/>
    </source>
</evidence>
<dbReference type="Proteomes" id="UP000276349">
    <property type="component" value="Unassembled WGS sequence"/>
</dbReference>
<protein>
    <submittedName>
        <fullName evidence="1">Uncharacterized protein</fullName>
    </submittedName>
</protein>
<comment type="caution">
    <text evidence="1">The sequence shown here is derived from an EMBL/GenBank/DDBJ whole genome shotgun (WGS) entry which is preliminary data.</text>
</comment>
<dbReference type="AlphaFoldDB" id="A0A3S0HK39"/>
<keyword evidence="2" id="KW-1185">Reference proteome</keyword>
<gene>
    <name evidence="1" type="ORF">EKG35_12460</name>
</gene>
<accession>A0A3S0HK39</accession>
<name>A0A3S0HK39_9BACI</name>
<proteinExistence type="predicted"/>
<sequence>MQEKYTFKKETVKESDINYINFLESFVQSITHYFGQNSNQNDSFTENQMTHSLFLIEKIHFYLFSRYKLYKQIVSFPEEFHPFHHTKTDTLFQLLKGLDRLMHKYPFLDEENQIQCQNNLSQILNYYSHNTNSIKIKITSPLPKPWKPREQSNILNKEVKV</sequence>
<evidence type="ECO:0000313" key="1">
    <source>
        <dbReference type="EMBL" id="RTQ92094.1"/>
    </source>
</evidence>
<dbReference type="OrthoDB" id="2739618at2"/>
<reference evidence="1 2" key="1">
    <citation type="submission" date="2018-12" db="EMBL/GenBank/DDBJ databases">
        <authorList>
            <person name="Yu L."/>
        </authorList>
    </citation>
    <scope>NUCLEOTIDE SEQUENCE [LARGE SCALE GENOMIC DNA]</scope>
    <source>
        <strain evidence="1 2">S5H2222</strain>
    </source>
</reference>